<organism evidence="12 13">
    <name type="scientific">Heliobacterium chlorum</name>
    <dbReference type="NCBI Taxonomy" id="2698"/>
    <lineage>
        <taxon>Bacteria</taxon>
        <taxon>Bacillati</taxon>
        <taxon>Bacillota</taxon>
        <taxon>Clostridia</taxon>
        <taxon>Eubacteriales</taxon>
        <taxon>Heliobacteriaceae</taxon>
        <taxon>Heliobacterium</taxon>
    </lineage>
</organism>
<comment type="pathway">
    <text evidence="9">Lipid metabolism; fatty acid biosynthesis.</text>
</comment>
<dbReference type="Gene3D" id="3.40.47.10">
    <property type="match status" value="1"/>
</dbReference>
<keyword evidence="6 9" id="KW-0443">Lipid metabolism</keyword>
<evidence type="ECO:0000256" key="7">
    <source>
        <dbReference type="ARBA" id="ARBA00023160"/>
    </source>
</evidence>
<evidence type="ECO:0000256" key="8">
    <source>
        <dbReference type="ARBA" id="ARBA00023315"/>
    </source>
</evidence>
<dbReference type="EMBL" id="JACVHF010000001">
    <property type="protein sequence ID" value="MBC9783356.1"/>
    <property type="molecule type" value="Genomic_DNA"/>
</dbReference>
<dbReference type="InterPro" id="IPR013751">
    <property type="entry name" value="ACP_syn_III_N"/>
</dbReference>
<feature type="domain" description="Beta-ketoacyl-[acyl-carrier-protein] synthase III N-terminal" evidence="11">
    <location>
        <begin position="110"/>
        <end position="188"/>
    </location>
</feature>
<evidence type="ECO:0000256" key="9">
    <source>
        <dbReference type="HAMAP-Rule" id="MF_01815"/>
    </source>
</evidence>
<gene>
    <name evidence="9" type="primary">fabH</name>
    <name evidence="12" type="ORF">H1S01_02375</name>
</gene>
<dbReference type="Pfam" id="PF08541">
    <property type="entry name" value="ACP_syn_III_C"/>
    <property type="match status" value="1"/>
</dbReference>
<dbReference type="NCBIfam" id="NF006829">
    <property type="entry name" value="PRK09352.1"/>
    <property type="match status" value="1"/>
</dbReference>
<protein>
    <recommendedName>
        <fullName evidence="9">Beta-ketoacyl-[acyl-carrier-protein] synthase III</fullName>
        <shortName evidence="9">Beta-ketoacyl-ACP synthase III</shortName>
        <shortName evidence="9">KAS III</shortName>
        <ecNumber evidence="9">2.3.1.180</ecNumber>
    </recommendedName>
    <alternativeName>
        <fullName evidence="9">3-oxoacyl-[acyl-carrier-protein] synthase 3</fullName>
    </alternativeName>
    <alternativeName>
        <fullName evidence="9">3-oxoacyl-[acyl-carrier-protein] synthase III</fullName>
    </alternativeName>
</protein>
<dbReference type="InterPro" id="IPR004655">
    <property type="entry name" value="FabH"/>
</dbReference>
<dbReference type="InterPro" id="IPR016039">
    <property type="entry name" value="Thiolase-like"/>
</dbReference>
<evidence type="ECO:0000259" key="10">
    <source>
        <dbReference type="Pfam" id="PF08541"/>
    </source>
</evidence>
<sequence length="334" mass="35728">MIKLQSVGIWGTGSYLPEKIMTNKDFESMIETSDEWIVTRTGIRERRVAKPEEAVSDLAYVAGQRALEAAGVHPEELDLIIVGSCTFDAYLPASACLVADKLGAKRAAAFDLETACTSFIYGCAVGSQFIATGTYRRVLVIGAEVLSKFMDYSDRNTCVLFGDGAGAAVLGPVEEGAGIKAVHLGADGSGGKDLGVPAGGSRLPATAETVEQRQHYVKMNGKEVYKFAVRIMGDAAEKALEIADWEKEDIDFFIPHQANMRIIDSAAKKLGIGMDRVAVNLDRYGNMSAASIPVALDEMVRSGQIQPGHRLIMVGFGAGLTWGSMAVEWAIPKG</sequence>
<dbReference type="CDD" id="cd00830">
    <property type="entry name" value="KAS_III"/>
    <property type="match status" value="1"/>
</dbReference>
<proteinExistence type="inferred from homology"/>
<evidence type="ECO:0000256" key="3">
    <source>
        <dbReference type="ARBA" id="ARBA00022516"/>
    </source>
</evidence>
<comment type="caution">
    <text evidence="12">The sequence shown here is derived from an EMBL/GenBank/DDBJ whole genome shotgun (WGS) entry which is preliminary data.</text>
</comment>
<keyword evidence="9" id="KW-0511">Multifunctional enzyme</keyword>
<dbReference type="SUPFAM" id="SSF53901">
    <property type="entry name" value="Thiolase-like"/>
    <property type="match status" value="1"/>
</dbReference>
<comment type="function">
    <text evidence="9">Catalyzes the condensation reaction of fatty acid synthesis by the addition to an acyl acceptor of two carbons from malonyl-ACP. Catalyzes the first condensation reaction which initiates fatty acid synthesis and may therefore play a role in governing the total rate of fatty acid production. Possesses both acetoacetyl-ACP synthase and acetyl transacylase activities. Its substrate specificity determines the biosynthesis of branched-chain and/or straight-chain of fatty acids.</text>
</comment>
<keyword evidence="5 9" id="KW-0276">Fatty acid metabolism</keyword>
<comment type="catalytic activity">
    <reaction evidence="9">
        <text>malonyl-[ACP] + acetyl-CoA + H(+) = 3-oxobutanoyl-[ACP] + CO2 + CoA</text>
        <dbReference type="Rhea" id="RHEA:12080"/>
        <dbReference type="Rhea" id="RHEA-COMP:9623"/>
        <dbReference type="Rhea" id="RHEA-COMP:9625"/>
        <dbReference type="ChEBI" id="CHEBI:15378"/>
        <dbReference type="ChEBI" id="CHEBI:16526"/>
        <dbReference type="ChEBI" id="CHEBI:57287"/>
        <dbReference type="ChEBI" id="CHEBI:57288"/>
        <dbReference type="ChEBI" id="CHEBI:78449"/>
        <dbReference type="ChEBI" id="CHEBI:78450"/>
        <dbReference type="EC" id="2.3.1.180"/>
    </reaction>
</comment>
<name>A0ABR7T127_HELCL</name>
<dbReference type="Pfam" id="PF08545">
    <property type="entry name" value="ACP_syn_III"/>
    <property type="match status" value="1"/>
</dbReference>
<comment type="subunit">
    <text evidence="9">Homodimer.</text>
</comment>
<dbReference type="PANTHER" id="PTHR34069">
    <property type="entry name" value="3-OXOACYL-[ACYL-CARRIER-PROTEIN] SYNTHASE 3"/>
    <property type="match status" value="1"/>
</dbReference>
<feature type="active site" evidence="9">
    <location>
        <position position="116"/>
    </location>
</feature>
<keyword evidence="7 9" id="KW-0275">Fatty acid biosynthesis</keyword>
<comment type="similarity">
    <text evidence="1 9">Belongs to the thiolase-like superfamily. FabH family.</text>
</comment>
<keyword evidence="4 9" id="KW-0808">Transferase</keyword>
<dbReference type="NCBIfam" id="TIGR00747">
    <property type="entry name" value="fabH"/>
    <property type="match status" value="1"/>
</dbReference>
<dbReference type="InterPro" id="IPR013747">
    <property type="entry name" value="ACP_syn_III_C"/>
</dbReference>
<dbReference type="RefSeq" id="WP_188038492.1">
    <property type="nucleotide sequence ID" value="NZ_JACVHF010000001.1"/>
</dbReference>
<reference evidence="12 13" key="1">
    <citation type="submission" date="2020-07" db="EMBL/GenBank/DDBJ databases">
        <title>Draft whole-genome sequence of Heliobacterium chlorum DSM 3682, type strain.</title>
        <authorList>
            <person name="Kyndt J.A."/>
            <person name="Meyer T.E."/>
            <person name="Imhoff J.F."/>
        </authorList>
    </citation>
    <scope>NUCLEOTIDE SEQUENCE [LARGE SCALE GENOMIC DNA]</scope>
    <source>
        <strain evidence="12 13">DSM 3682</strain>
    </source>
</reference>
<evidence type="ECO:0000259" key="11">
    <source>
        <dbReference type="Pfam" id="PF08545"/>
    </source>
</evidence>
<keyword evidence="2 9" id="KW-0963">Cytoplasm</keyword>
<evidence type="ECO:0000256" key="5">
    <source>
        <dbReference type="ARBA" id="ARBA00022832"/>
    </source>
</evidence>
<evidence type="ECO:0000313" key="13">
    <source>
        <dbReference type="Proteomes" id="UP000617402"/>
    </source>
</evidence>
<evidence type="ECO:0000256" key="1">
    <source>
        <dbReference type="ARBA" id="ARBA00008642"/>
    </source>
</evidence>
<accession>A0ABR7T127</accession>
<dbReference type="PANTHER" id="PTHR34069:SF2">
    <property type="entry name" value="BETA-KETOACYL-[ACYL-CARRIER-PROTEIN] SYNTHASE III"/>
    <property type="match status" value="1"/>
</dbReference>
<evidence type="ECO:0000256" key="2">
    <source>
        <dbReference type="ARBA" id="ARBA00022490"/>
    </source>
</evidence>
<dbReference type="EC" id="2.3.1.180" evidence="9"/>
<keyword evidence="8 9" id="KW-0012">Acyltransferase</keyword>
<keyword evidence="3 9" id="KW-0444">Lipid biosynthesis</keyword>
<dbReference type="Proteomes" id="UP000617402">
    <property type="component" value="Unassembled WGS sequence"/>
</dbReference>
<evidence type="ECO:0000256" key="4">
    <source>
        <dbReference type="ARBA" id="ARBA00022679"/>
    </source>
</evidence>
<dbReference type="HAMAP" id="MF_01815">
    <property type="entry name" value="FabH"/>
    <property type="match status" value="1"/>
</dbReference>
<evidence type="ECO:0000256" key="6">
    <source>
        <dbReference type="ARBA" id="ARBA00023098"/>
    </source>
</evidence>
<feature type="domain" description="Beta-ketoacyl-[acyl-carrier-protein] synthase III C-terminal" evidence="10">
    <location>
        <begin position="240"/>
        <end position="329"/>
    </location>
</feature>
<feature type="active site" evidence="9">
    <location>
        <position position="256"/>
    </location>
</feature>
<evidence type="ECO:0000313" key="12">
    <source>
        <dbReference type="EMBL" id="MBC9783356.1"/>
    </source>
</evidence>
<feature type="active site" evidence="9">
    <location>
        <position position="286"/>
    </location>
</feature>
<comment type="subcellular location">
    <subcellularLocation>
        <location evidence="9">Cytoplasm</location>
    </subcellularLocation>
</comment>
<keyword evidence="13" id="KW-1185">Reference proteome</keyword>
<comment type="domain">
    <text evidence="9">The last Arg residue of the ACP-binding site is essential for the weak association between ACP/AcpP and FabH.</text>
</comment>
<feature type="region of interest" description="ACP-binding" evidence="9">
    <location>
        <begin position="257"/>
        <end position="261"/>
    </location>
</feature>